<dbReference type="EMBL" id="CABFNP030001256">
    <property type="protein sequence ID" value="CAI6094352.1"/>
    <property type="molecule type" value="Genomic_DNA"/>
</dbReference>
<feature type="compositionally biased region" description="Polar residues" evidence="1">
    <location>
        <begin position="69"/>
        <end position="78"/>
    </location>
</feature>
<protein>
    <submittedName>
        <fullName evidence="2">Uncharacterized protein</fullName>
    </submittedName>
</protein>
<dbReference type="Proteomes" id="UP001160390">
    <property type="component" value="Unassembled WGS sequence"/>
</dbReference>
<feature type="region of interest" description="Disordered" evidence="1">
    <location>
        <begin position="26"/>
        <end position="114"/>
    </location>
</feature>
<evidence type="ECO:0000256" key="1">
    <source>
        <dbReference type="SAM" id="MobiDB-lite"/>
    </source>
</evidence>
<dbReference type="InterPro" id="IPR050829">
    <property type="entry name" value="CorA_MIT"/>
</dbReference>
<dbReference type="PANTHER" id="PTHR47685">
    <property type="entry name" value="MAGNESIUM TRANSPORT PROTEIN CORA"/>
    <property type="match status" value="1"/>
</dbReference>
<organism evidence="2 3">
    <name type="scientific">Clonostachys chloroleuca</name>
    <dbReference type="NCBI Taxonomy" id="1926264"/>
    <lineage>
        <taxon>Eukaryota</taxon>
        <taxon>Fungi</taxon>
        <taxon>Dikarya</taxon>
        <taxon>Ascomycota</taxon>
        <taxon>Pezizomycotina</taxon>
        <taxon>Sordariomycetes</taxon>
        <taxon>Hypocreomycetidae</taxon>
        <taxon>Hypocreales</taxon>
        <taxon>Bionectriaceae</taxon>
        <taxon>Clonostachys</taxon>
    </lineage>
</organism>
<evidence type="ECO:0000313" key="2">
    <source>
        <dbReference type="EMBL" id="CAI6094352.1"/>
    </source>
</evidence>
<feature type="compositionally biased region" description="Basic and acidic residues" evidence="1">
    <location>
        <begin position="26"/>
        <end position="39"/>
    </location>
</feature>
<dbReference type="AlphaFoldDB" id="A0AA35Q787"/>
<gene>
    <name evidence="2" type="ORF">CCHLO57077_00009198</name>
</gene>
<accession>A0AA35Q787</accession>
<name>A0AA35Q787_9HYPO</name>
<comment type="caution">
    <text evidence="2">The sequence shown here is derived from an EMBL/GenBank/DDBJ whole genome shotgun (WGS) entry which is preliminary data.</text>
</comment>
<reference evidence="2" key="1">
    <citation type="submission" date="2023-01" db="EMBL/GenBank/DDBJ databases">
        <authorList>
            <person name="Piombo E."/>
        </authorList>
    </citation>
    <scope>NUCLEOTIDE SEQUENCE</scope>
</reference>
<sequence>MAAYPPGFPAKISTELDREMVNTFQDERLSIRSNDKGSDKAASQNPKSPTWETNKPATPESQKIIDDNGNASRPNKSVSAIEPGQISPRANRQLDAAGTRKTQKERIPPPTKNLNEHLIRGYYKPGTVGVQPRRTLDQYIYADMETLTHRDDDQVVYRYTKENLSVGPKIFIVDQLWLWILGKARYSGIHGSRGASHSGRIKCIIQLSRAFWRLFQVHKTQDRDTSGLLKQSTSRTNSAREQHGGMYTIQMWKHGQR</sequence>
<dbReference type="PANTHER" id="PTHR47685:SF1">
    <property type="entry name" value="MAGNESIUM TRANSPORT PROTEIN CORA"/>
    <property type="match status" value="1"/>
</dbReference>
<proteinExistence type="predicted"/>
<evidence type="ECO:0000313" key="3">
    <source>
        <dbReference type="Proteomes" id="UP001160390"/>
    </source>
</evidence>
<feature type="compositionally biased region" description="Polar residues" evidence="1">
    <location>
        <begin position="41"/>
        <end position="61"/>
    </location>
</feature>
<keyword evidence="3" id="KW-1185">Reference proteome</keyword>